<keyword evidence="1" id="KW-0472">Membrane</keyword>
<dbReference type="eggNOG" id="ENOG50333VB">
    <property type="taxonomic scope" value="Bacteria"/>
</dbReference>
<feature type="transmembrane region" description="Helical" evidence="1">
    <location>
        <begin position="152"/>
        <end position="173"/>
    </location>
</feature>
<keyword evidence="3" id="KW-1185">Reference proteome</keyword>
<feature type="transmembrane region" description="Helical" evidence="1">
    <location>
        <begin position="20"/>
        <end position="39"/>
    </location>
</feature>
<gene>
    <name evidence="2" type="ORF">N784_12155</name>
</gene>
<evidence type="ECO:0000313" key="3">
    <source>
        <dbReference type="Proteomes" id="UP000030401"/>
    </source>
</evidence>
<evidence type="ECO:0008006" key="4">
    <source>
        <dbReference type="Google" id="ProtNLM"/>
    </source>
</evidence>
<comment type="caution">
    <text evidence="2">The sequence shown here is derived from an EMBL/GenBank/DDBJ whole genome shotgun (WGS) entry which is preliminary data.</text>
</comment>
<feature type="transmembrane region" description="Helical" evidence="1">
    <location>
        <begin position="180"/>
        <end position="198"/>
    </location>
</feature>
<dbReference type="AlphaFoldDB" id="A0A0A5G0Q5"/>
<keyword evidence="1" id="KW-0812">Transmembrane</keyword>
<evidence type="ECO:0000313" key="2">
    <source>
        <dbReference type="EMBL" id="KGX84693.1"/>
    </source>
</evidence>
<dbReference type="EMBL" id="AVPG01000033">
    <property type="protein sequence ID" value="KGX84693.1"/>
    <property type="molecule type" value="Genomic_DNA"/>
</dbReference>
<protein>
    <recommendedName>
        <fullName evidence="4">ABC transporter permease</fullName>
    </recommendedName>
</protein>
<evidence type="ECO:0000256" key="1">
    <source>
        <dbReference type="SAM" id="Phobius"/>
    </source>
</evidence>
<reference evidence="2 3" key="1">
    <citation type="submission" date="2013-08" db="EMBL/GenBank/DDBJ databases">
        <authorList>
            <person name="Huang J."/>
            <person name="Wang G."/>
        </authorList>
    </citation>
    <scope>NUCLEOTIDE SEQUENCE [LARGE SCALE GENOMIC DNA]</scope>
    <source>
        <strain evidence="2 3">JSM 072002</strain>
    </source>
</reference>
<proteinExistence type="predicted"/>
<name>A0A0A5G0Q5_9BACI</name>
<feature type="transmembrane region" description="Helical" evidence="1">
    <location>
        <begin position="107"/>
        <end position="132"/>
    </location>
</feature>
<dbReference type="STRING" id="1385512.N784_12155"/>
<sequence length="236" mass="26105">MRKMYYNFELSKVKKFNKSILLTAFFAQIISLYFFTIIGRFDSSESDSILNNYSALSGLASTISMCILVIYGAVIINGLLVKNYTGEDKIRTYSYPNGRSQLFYDKVMAFSVVFNSFQFLGMAAANIVYLIIESLFPILDSHVLALSYLVHFFMINISTAILTVVLIIFAGLAGVHLNSTVATVVTGVVLIAVLGNIVAMAFAIHILVTLISVILIAFISVMLIKFTGLKIEQDEI</sequence>
<accession>A0A0A5G0Q5</accession>
<feature type="transmembrane region" description="Helical" evidence="1">
    <location>
        <begin position="59"/>
        <end position="81"/>
    </location>
</feature>
<organism evidence="2 3">
    <name type="scientific">Pontibacillus litoralis JSM 072002</name>
    <dbReference type="NCBI Taxonomy" id="1385512"/>
    <lineage>
        <taxon>Bacteria</taxon>
        <taxon>Bacillati</taxon>
        <taxon>Bacillota</taxon>
        <taxon>Bacilli</taxon>
        <taxon>Bacillales</taxon>
        <taxon>Bacillaceae</taxon>
        <taxon>Pontibacillus</taxon>
    </lineage>
</organism>
<keyword evidence="1" id="KW-1133">Transmembrane helix</keyword>
<feature type="transmembrane region" description="Helical" evidence="1">
    <location>
        <begin position="204"/>
        <end position="224"/>
    </location>
</feature>
<dbReference type="OrthoDB" id="5193008at2"/>
<dbReference type="RefSeq" id="WP_036836106.1">
    <property type="nucleotide sequence ID" value="NZ_AVPG01000033.1"/>
</dbReference>
<dbReference type="Proteomes" id="UP000030401">
    <property type="component" value="Unassembled WGS sequence"/>
</dbReference>